<dbReference type="RefSeq" id="WP_206580131.1">
    <property type="nucleotide sequence ID" value="NZ_JAFKCT010000012.1"/>
</dbReference>
<organism evidence="6 7">
    <name type="scientific">Algoriphagus oliviformis</name>
    <dbReference type="NCBI Taxonomy" id="2811231"/>
    <lineage>
        <taxon>Bacteria</taxon>
        <taxon>Pseudomonadati</taxon>
        <taxon>Bacteroidota</taxon>
        <taxon>Cytophagia</taxon>
        <taxon>Cytophagales</taxon>
        <taxon>Cyclobacteriaceae</taxon>
        <taxon>Algoriphagus</taxon>
    </lineage>
</organism>
<protein>
    <submittedName>
        <fullName evidence="6">DoxX family protein</fullName>
    </submittedName>
</protein>
<keyword evidence="3 5" id="KW-1133">Transmembrane helix</keyword>
<keyword evidence="2 5" id="KW-0812">Transmembrane</keyword>
<evidence type="ECO:0000256" key="2">
    <source>
        <dbReference type="ARBA" id="ARBA00022692"/>
    </source>
</evidence>
<keyword evidence="4 5" id="KW-0472">Membrane</keyword>
<dbReference type="Pfam" id="PF07681">
    <property type="entry name" value="DoxX"/>
    <property type="match status" value="1"/>
</dbReference>
<evidence type="ECO:0000256" key="3">
    <source>
        <dbReference type="ARBA" id="ARBA00022989"/>
    </source>
</evidence>
<gene>
    <name evidence="6" type="ORF">J0A68_20550</name>
</gene>
<evidence type="ECO:0000313" key="6">
    <source>
        <dbReference type="EMBL" id="MBN7813357.1"/>
    </source>
</evidence>
<evidence type="ECO:0000256" key="5">
    <source>
        <dbReference type="SAM" id="Phobius"/>
    </source>
</evidence>
<accession>A0ABS3C8E1</accession>
<keyword evidence="7" id="KW-1185">Reference proteome</keyword>
<feature type="transmembrane region" description="Helical" evidence="5">
    <location>
        <begin position="86"/>
        <end position="105"/>
    </location>
</feature>
<evidence type="ECO:0000313" key="7">
    <source>
        <dbReference type="Proteomes" id="UP000664317"/>
    </source>
</evidence>
<feature type="transmembrane region" description="Helical" evidence="5">
    <location>
        <begin position="12"/>
        <end position="33"/>
    </location>
</feature>
<feature type="transmembrane region" description="Helical" evidence="5">
    <location>
        <begin position="111"/>
        <end position="132"/>
    </location>
</feature>
<comment type="caution">
    <text evidence="6">The sequence shown here is derived from an EMBL/GenBank/DDBJ whole genome shotgun (WGS) entry which is preliminary data.</text>
</comment>
<evidence type="ECO:0000256" key="1">
    <source>
        <dbReference type="ARBA" id="ARBA00004141"/>
    </source>
</evidence>
<comment type="subcellular location">
    <subcellularLocation>
        <location evidence="1">Membrane</location>
        <topology evidence="1">Multi-pass membrane protein</topology>
    </subcellularLocation>
</comment>
<feature type="transmembrane region" description="Helical" evidence="5">
    <location>
        <begin position="53"/>
        <end position="74"/>
    </location>
</feature>
<sequence>MENTETKELEFGNLLIRVGFGLLFVWGGLEKFFEGFLGGVGLEKMALGLYKTGWSFLGDTGTLVLATVLALVELLAGVSLIINRKLVLSFATLASIMMVALLTVYLPQGNWMQGMIHLALITSLTGMAFNYYEKGKSLLQQA</sequence>
<evidence type="ECO:0000256" key="4">
    <source>
        <dbReference type="ARBA" id="ARBA00023136"/>
    </source>
</evidence>
<proteinExistence type="predicted"/>
<dbReference type="Proteomes" id="UP000664317">
    <property type="component" value="Unassembled WGS sequence"/>
</dbReference>
<reference evidence="6 7" key="1">
    <citation type="submission" date="2021-03" db="EMBL/GenBank/DDBJ databases">
        <title>novel species isolated from a fishpond in China.</title>
        <authorList>
            <person name="Lu H."/>
            <person name="Cai Z."/>
        </authorList>
    </citation>
    <scope>NUCLEOTIDE SEQUENCE [LARGE SCALE GENOMIC DNA]</scope>
    <source>
        <strain evidence="6 7">H41</strain>
    </source>
</reference>
<dbReference type="EMBL" id="JAFKCT010000012">
    <property type="protein sequence ID" value="MBN7813357.1"/>
    <property type="molecule type" value="Genomic_DNA"/>
</dbReference>
<name>A0ABS3C8E1_9BACT</name>
<dbReference type="InterPro" id="IPR032808">
    <property type="entry name" value="DoxX"/>
</dbReference>